<feature type="domain" description="F5/8 type C" evidence="3">
    <location>
        <begin position="115"/>
        <end position="260"/>
    </location>
</feature>
<dbReference type="InterPro" id="IPR057507">
    <property type="entry name" value="Sha_B-like_N"/>
</dbReference>
<dbReference type="InterPro" id="IPR008979">
    <property type="entry name" value="Galactose-bd-like_sf"/>
</dbReference>
<dbReference type="AlphaFoldDB" id="A0A3M6ULB1"/>
<keyword evidence="1" id="KW-0812">Transmembrane</keyword>
<comment type="caution">
    <text evidence="4">The sequence shown here is derived from an EMBL/GenBank/DDBJ whole genome shotgun (WGS) entry which is preliminary data.</text>
</comment>
<dbReference type="PANTHER" id="PTHR24543">
    <property type="entry name" value="MULTICOPPER OXIDASE-RELATED"/>
    <property type="match status" value="1"/>
</dbReference>
<evidence type="ECO:0000313" key="5">
    <source>
        <dbReference type="Proteomes" id="UP000275408"/>
    </source>
</evidence>
<gene>
    <name evidence="4" type="ORF">pdam_00012126</name>
</gene>
<feature type="transmembrane region" description="Helical" evidence="1">
    <location>
        <begin position="395"/>
        <end position="418"/>
    </location>
</feature>
<dbReference type="EMBL" id="RCHS01001311">
    <property type="protein sequence ID" value="RMX54158.1"/>
    <property type="molecule type" value="Genomic_DNA"/>
</dbReference>
<dbReference type="Pfam" id="PF23328">
    <property type="entry name" value="Sha_B_N"/>
    <property type="match status" value="1"/>
</dbReference>
<dbReference type="STRING" id="46731.A0A3M6ULB1"/>
<keyword evidence="2" id="KW-0732">Signal</keyword>
<dbReference type="SUPFAM" id="SSF49785">
    <property type="entry name" value="Galactose-binding domain-like"/>
    <property type="match status" value="1"/>
</dbReference>
<proteinExistence type="predicted"/>
<name>A0A3M6ULB1_POCDA</name>
<dbReference type="Proteomes" id="UP000275408">
    <property type="component" value="Unassembled WGS sequence"/>
</dbReference>
<reference evidence="4 5" key="1">
    <citation type="journal article" date="2018" name="Sci. Rep.">
        <title>Comparative analysis of the Pocillopora damicornis genome highlights role of immune system in coral evolution.</title>
        <authorList>
            <person name="Cunning R."/>
            <person name="Bay R.A."/>
            <person name="Gillette P."/>
            <person name="Baker A.C."/>
            <person name="Traylor-Knowles N."/>
        </authorList>
    </citation>
    <scope>NUCLEOTIDE SEQUENCE [LARGE SCALE GENOMIC DNA]</scope>
    <source>
        <strain evidence="4">RSMAS</strain>
        <tissue evidence="4">Whole animal</tissue>
    </source>
</reference>
<keyword evidence="1" id="KW-1133">Transmembrane helix</keyword>
<evidence type="ECO:0000259" key="3">
    <source>
        <dbReference type="PROSITE" id="PS50022"/>
    </source>
</evidence>
<dbReference type="Gene3D" id="2.60.120.260">
    <property type="entry name" value="Galactose-binding domain-like"/>
    <property type="match status" value="1"/>
</dbReference>
<evidence type="ECO:0000313" key="4">
    <source>
        <dbReference type="EMBL" id="RMX54158.1"/>
    </source>
</evidence>
<dbReference type="SMART" id="SM00231">
    <property type="entry name" value="FA58C"/>
    <property type="match status" value="1"/>
</dbReference>
<evidence type="ECO:0000256" key="1">
    <source>
        <dbReference type="SAM" id="Phobius"/>
    </source>
</evidence>
<dbReference type="FunFam" id="2.60.120.260:FF:000016">
    <property type="entry name" value="Contactin-associated protein-like 4 isoform 1"/>
    <property type="match status" value="1"/>
</dbReference>
<dbReference type="Pfam" id="PF00754">
    <property type="entry name" value="F5_F8_type_C"/>
    <property type="match status" value="1"/>
</dbReference>
<organism evidence="4 5">
    <name type="scientific">Pocillopora damicornis</name>
    <name type="common">Cauliflower coral</name>
    <name type="synonym">Millepora damicornis</name>
    <dbReference type="NCBI Taxonomy" id="46731"/>
    <lineage>
        <taxon>Eukaryota</taxon>
        <taxon>Metazoa</taxon>
        <taxon>Cnidaria</taxon>
        <taxon>Anthozoa</taxon>
        <taxon>Hexacorallia</taxon>
        <taxon>Scleractinia</taxon>
        <taxon>Astrocoeniina</taxon>
        <taxon>Pocilloporidae</taxon>
        <taxon>Pocillopora</taxon>
    </lineage>
</organism>
<dbReference type="PROSITE" id="PS50022">
    <property type="entry name" value="FA58C_3"/>
    <property type="match status" value="1"/>
</dbReference>
<dbReference type="PANTHER" id="PTHR24543:SF332">
    <property type="entry name" value="F5_8 TYPE C DOMAIN-CONTAINING PROTEIN"/>
    <property type="match status" value="1"/>
</dbReference>
<feature type="signal peptide" evidence="2">
    <location>
        <begin position="1"/>
        <end position="27"/>
    </location>
</feature>
<dbReference type="InterPro" id="IPR000421">
    <property type="entry name" value="FA58C"/>
</dbReference>
<dbReference type="PROSITE" id="PS01286">
    <property type="entry name" value="FA58C_2"/>
    <property type="match status" value="1"/>
</dbReference>
<accession>A0A3M6ULB1</accession>
<sequence length="424" mass="47458">MTSTTAVTLNSFMRIVVLMLCPASHHFVPIQSTLRADGVEKYIITRSERTDNDVFKVIYKTGFKCPQDVCENSSAWANNTAQCTCSCKADTATFLPLIGSCGDTASIKTSLFGNCSEALGLESRKISSSQLRGSDSFAGFVPSEGRLNNDKAWCSRRSQQFFEIDLLEVRHVSALATQGYRGVSSNYVKTYEMAYSYDGVTWSDYQDENGRKKKFIGNSDTDTVKYIYFRGTFETRFLRIYPKDYNTPGHRCLRFEVYGCSDNTVCSRFFEWPFFLKSLDLSNEGGVEIGSDVNYQACQVVPGRTAYLDYQLENKWARVYPEIFKVERVQGKLVFKVLYPYVTDDLNDKSLTKPGFVAKTTPHISPITKTTSVTESINDTGKNYAGKNGNYSGSVVVIGVAVGCALVFGILIIVLVVFCKRRKL</sequence>
<dbReference type="OrthoDB" id="6246657at2759"/>
<feature type="chain" id="PRO_5018050937" description="F5/8 type C domain-containing protein" evidence="2">
    <location>
        <begin position="28"/>
        <end position="424"/>
    </location>
</feature>
<keyword evidence="5" id="KW-1185">Reference proteome</keyword>
<keyword evidence="1" id="KW-0472">Membrane</keyword>
<protein>
    <recommendedName>
        <fullName evidence="3">F5/8 type C domain-containing protein</fullName>
    </recommendedName>
</protein>
<evidence type="ECO:0000256" key="2">
    <source>
        <dbReference type="SAM" id="SignalP"/>
    </source>
</evidence>
<dbReference type="CDD" id="cd00057">
    <property type="entry name" value="FA58C"/>
    <property type="match status" value="1"/>
</dbReference>